<comment type="caution">
    <text evidence="10">The sequence shown here is derived from an EMBL/GenBank/DDBJ whole genome shotgun (WGS) entry which is preliminary data.</text>
</comment>
<dbReference type="RefSeq" id="WP_161316135.1">
    <property type="nucleotide sequence ID" value="NZ_WTUW01000002.1"/>
</dbReference>
<dbReference type="Gene3D" id="3.30.565.10">
    <property type="entry name" value="Histidine kinase-like ATPase, C-terminal domain"/>
    <property type="match status" value="1"/>
</dbReference>
<dbReference type="InterPro" id="IPR003594">
    <property type="entry name" value="HATPase_dom"/>
</dbReference>
<dbReference type="Pfam" id="PF00989">
    <property type="entry name" value="PAS"/>
    <property type="match status" value="1"/>
</dbReference>
<feature type="transmembrane region" description="Helical" evidence="8">
    <location>
        <begin position="272"/>
        <end position="291"/>
    </location>
</feature>
<dbReference type="SMART" id="SM00388">
    <property type="entry name" value="HisKA"/>
    <property type="match status" value="1"/>
</dbReference>
<evidence type="ECO:0000256" key="2">
    <source>
        <dbReference type="ARBA" id="ARBA00012438"/>
    </source>
</evidence>
<evidence type="ECO:0000259" key="9">
    <source>
        <dbReference type="PROSITE" id="PS50109"/>
    </source>
</evidence>
<keyword evidence="11" id="KW-1185">Reference proteome</keyword>
<evidence type="ECO:0000313" key="10">
    <source>
        <dbReference type="EMBL" id="MZR31649.1"/>
    </source>
</evidence>
<dbReference type="Pfam" id="PF00512">
    <property type="entry name" value="HisKA"/>
    <property type="match status" value="1"/>
</dbReference>
<keyword evidence="3" id="KW-0597">Phosphoprotein</keyword>
<accession>A0A6L8WA82</accession>
<name>A0A6L8WA82_9PROT</name>
<gene>
    <name evidence="10" type="ORF">GQE98_13490</name>
</gene>
<feature type="transmembrane region" description="Helical" evidence="8">
    <location>
        <begin position="298"/>
        <end position="318"/>
    </location>
</feature>
<evidence type="ECO:0000256" key="4">
    <source>
        <dbReference type="ARBA" id="ARBA00022679"/>
    </source>
</evidence>
<feature type="transmembrane region" description="Helical" evidence="8">
    <location>
        <begin position="324"/>
        <end position="345"/>
    </location>
</feature>
<dbReference type="InterPro" id="IPR013767">
    <property type="entry name" value="PAS_fold"/>
</dbReference>
<dbReference type="Proteomes" id="UP000476030">
    <property type="component" value="Unassembled WGS sequence"/>
</dbReference>
<dbReference type="AlphaFoldDB" id="A0A6L8WA82"/>
<dbReference type="PROSITE" id="PS50109">
    <property type="entry name" value="HIS_KIN"/>
    <property type="match status" value="1"/>
</dbReference>
<dbReference type="SUPFAM" id="SSF55874">
    <property type="entry name" value="ATPase domain of HSP90 chaperone/DNA topoisomerase II/histidine kinase"/>
    <property type="match status" value="1"/>
</dbReference>
<keyword evidence="7" id="KW-0175">Coiled coil</keyword>
<dbReference type="SMART" id="SM00387">
    <property type="entry name" value="HATPase_c"/>
    <property type="match status" value="1"/>
</dbReference>
<dbReference type="SMART" id="SM01080">
    <property type="entry name" value="CHASE2"/>
    <property type="match status" value="1"/>
</dbReference>
<keyword evidence="8" id="KW-1133">Transmembrane helix</keyword>
<dbReference type="InterPro" id="IPR004358">
    <property type="entry name" value="Sig_transdc_His_kin-like_C"/>
</dbReference>
<evidence type="ECO:0000256" key="6">
    <source>
        <dbReference type="ARBA" id="ARBA00023012"/>
    </source>
</evidence>
<dbReference type="InterPro" id="IPR007890">
    <property type="entry name" value="CHASE2"/>
</dbReference>
<evidence type="ECO:0000256" key="1">
    <source>
        <dbReference type="ARBA" id="ARBA00000085"/>
    </source>
</evidence>
<dbReference type="InterPro" id="IPR000014">
    <property type="entry name" value="PAS"/>
</dbReference>
<organism evidence="10 11">
    <name type="scientific">Sneathiella litorea</name>
    <dbReference type="NCBI Taxonomy" id="2606216"/>
    <lineage>
        <taxon>Bacteria</taxon>
        <taxon>Pseudomonadati</taxon>
        <taxon>Pseudomonadota</taxon>
        <taxon>Alphaproteobacteria</taxon>
        <taxon>Sneathiellales</taxon>
        <taxon>Sneathiellaceae</taxon>
        <taxon>Sneathiella</taxon>
    </lineage>
</organism>
<dbReference type="EC" id="2.7.13.3" evidence="2"/>
<dbReference type="GO" id="GO:0000155">
    <property type="term" value="F:phosphorelay sensor kinase activity"/>
    <property type="evidence" value="ECO:0007669"/>
    <property type="project" value="InterPro"/>
</dbReference>
<dbReference type="Gene3D" id="3.30.450.20">
    <property type="entry name" value="PAS domain"/>
    <property type="match status" value="1"/>
</dbReference>
<keyword evidence="5" id="KW-0418">Kinase</keyword>
<dbReference type="Gene3D" id="1.10.287.130">
    <property type="match status" value="1"/>
</dbReference>
<dbReference type="NCBIfam" id="TIGR00229">
    <property type="entry name" value="sensory_box"/>
    <property type="match status" value="1"/>
</dbReference>
<evidence type="ECO:0000313" key="11">
    <source>
        <dbReference type="Proteomes" id="UP000476030"/>
    </source>
</evidence>
<dbReference type="InterPro" id="IPR005467">
    <property type="entry name" value="His_kinase_dom"/>
</dbReference>
<evidence type="ECO:0000256" key="3">
    <source>
        <dbReference type="ARBA" id="ARBA00022553"/>
    </source>
</evidence>
<dbReference type="InterPro" id="IPR036890">
    <property type="entry name" value="HATPase_C_sf"/>
</dbReference>
<comment type="catalytic activity">
    <reaction evidence="1">
        <text>ATP + protein L-histidine = ADP + protein N-phospho-L-histidine.</text>
        <dbReference type="EC" id="2.7.13.3"/>
    </reaction>
</comment>
<dbReference type="EMBL" id="WTUW01000002">
    <property type="protein sequence ID" value="MZR31649.1"/>
    <property type="molecule type" value="Genomic_DNA"/>
</dbReference>
<dbReference type="InterPro" id="IPR036097">
    <property type="entry name" value="HisK_dim/P_sf"/>
</dbReference>
<dbReference type="InterPro" id="IPR050736">
    <property type="entry name" value="Sensor_HK_Regulatory"/>
</dbReference>
<feature type="domain" description="Histidine kinase" evidence="9">
    <location>
        <begin position="513"/>
        <end position="734"/>
    </location>
</feature>
<keyword evidence="8" id="KW-0472">Membrane</keyword>
<dbReference type="GO" id="GO:0006355">
    <property type="term" value="P:regulation of DNA-templated transcription"/>
    <property type="evidence" value="ECO:0007669"/>
    <property type="project" value="InterPro"/>
</dbReference>
<sequence>MLLRAFTWLLAFGISVAAFSFHTLDFIERPLLEQRFKLDHHDADPNIIIVEIDPKSLREVGIWPWKRSLHALLIDRLTAADVSAIVMDVDFSLASNDADDSAFEKALERSDGRTVLAAFRQWSEADNSFIDIGPMPRFAQHAEITSANVFPATDGLLWRQILTQEWNQRIIPTLASSLATKSGLFSPSKNPIQDFGIDYSIDLSSFQRYSFSDVVRGDIDPALLKGKTVLVGATAVELGDNVATPLYKSLPGALVQMLAAQSLVTNRALQPIPTSLTVISLFLITVFIAIISWKFRLIHILAVVLACDVVIFAAAVVVQSRTELLIPVAPFFIGTFLTGSFTVLIRYHQLALNVMAERLGRLRAQALMANVARNAFDALITTDEQGRIKTINLAAERIFDISSANAKGRLMSEFYIPSTLTDGNTFDQVLDKAVTTGKPLRILCKRTAGKAFHADMAVTAMEDKDSNGLILLMRDIDQRVRAERIAQRKERQLVAAKQQAELANRAKTEFLANMSHEFKTPLNAMMGFSETMKGEFFGPLGSPKYIEYSTDIYNSGARLLETVTDVLDFARLENDELVVQKQKVDLPAIVKRLGEMSLDRAEAAGLDLIFEIPEEQLVYETDERLLKQAFSSLISNALKFNRDGGYIKLALCRSATGDINLSVSDNGIGIAEEEIETCLKAFGQANRGLQRKYEGTGLGLTLAKQYAEKLGGTLQISSKLGEGTTVTICLPEEVKTE</sequence>
<dbReference type="InterPro" id="IPR017181">
    <property type="entry name" value="Sig_transdc_His_kin_CHASE2"/>
</dbReference>
<reference evidence="10 11" key="1">
    <citation type="submission" date="2019-12" db="EMBL/GenBank/DDBJ databases">
        <title>Snethiella sp. nov. sp. isolated from sea sand.</title>
        <authorList>
            <person name="Kim J."/>
            <person name="Jeong S.E."/>
            <person name="Jung H.S."/>
            <person name="Jeon C.O."/>
        </authorList>
    </citation>
    <scope>NUCLEOTIDE SEQUENCE [LARGE SCALE GENOMIC DNA]</scope>
    <source>
        <strain evidence="10 11">DP05</strain>
    </source>
</reference>
<proteinExistence type="predicted"/>
<dbReference type="SUPFAM" id="SSF47384">
    <property type="entry name" value="Homodimeric domain of signal transducing histidine kinase"/>
    <property type="match status" value="1"/>
</dbReference>
<dbReference type="InterPro" id="IPR035965">
    <property type="entry name" value="PAS-like_dom_sf"/>
</dbReference>
<keyword evidence="6" id="KW-0902">Two-component regulatory system</keyword>
<dbReference type="SUPFAM" id="SSF55785">
    <property type="entry name" value="PYP-like sensor domain (PAS domain)"/>
    <property type="match status" value="1"/>
</dbReference>
<dbReference type="InterPro" id="IPR003661">
    <property type="entry name" value="HisK_dim/P_dom"/>
</dbReference>
<evidence type="ECO:0000256" key="8">
    <source>
        <dbReference type="SAM" id="Phobius"/>
    </source>
</evidence>
<dbReference type="PIRSF" id="PIRSF037347">
    <property type="entry name" value="STHK_CHASE2_PAS_prd"/>
    <property type="match status" value="1"/>
</dbReference>
<dbReference type="Pfam" id="PF02518">
    <property type="entry name" value="HATPase_c"/>
    <property type="match status" value="1"/>
</dbReference>
<dbReference type="CDD" id="cd00130">
    <property type="entry name" value="PAS"/>
    <property type="match status" value="1"/>
</dbReference>
<evidence type="ECO:0000256" key="7">
    <source>
        <dbReference type="SAM" id="Coils"/>
    </source>
</evidence>
<dbReference type="PANTHER" id="PTHR43711:SF26">
    <property type="entry name" value="SENSOR HISTIDINE KINASE RCSC"/>
    <property type="match status" value="1"/>
</dbReference>
<dbReference type="CDD" id="cd00082">
    <property type="entry name" value="HisKA"/>
    <property type="match status" value="1"/>
</dbReference>
<dbReference type="PRINTS" id="PR00344">
    <property type="entry name" value="BCTRLSENSOR"/>
</dbReference>
<dbReference type="Pfam" id="PF05226">
    <property type="entry name" value="CHASE2"/>
    <property type="match status" value="1"/>
</dbReference>
<evidence type="ECO:0000256" key="5">
    <source>
        <dbReference type="ARBA" id="ARBA00022777"/>
    </source>
</evidence>
<keyword evidence="8" id="KW-0812">Transmembrane</keyword>
<feature type="coiled-coil region" evidence="7">
    <location>
        <begin position="479"/>
        <end position="506"/>
    </location>
</feature>
<keyword evidence="4" id="KW-0808">Transferase</keyword>
<protein>
    <recommendedName>
        <fullName evidence="2">histidine kinase</fullName>
        <ecNumber evidence="2">2.7.13.3</ecNumber>
    </recommendedName>
</protein>
<dbReference type="SMART" id="SM00091">
    <property type="entry name" value="PAS"/>
    <property type="match status" value="1"/>
</dbReference>
<dbReference type="PANTHER" id="PTHR43711">
    <property type="entry name" value="TWO-COMPONENT HISTIDINE KINASE"/>
    <property type="match status" value="1"/>
</dbReference>